<evidence type="ECO:0000256" key="5">
    <source>
        <dbReference type="ARBA" id="ARBA00023054"/>
    </source>
</evidence>
<evidence type="ECO:0000256" key="2">
    <source>
        <dbReference type="ARBA" id="ARBA00004584"/>
    </source>
</evidence>
<evidence type="ECO:0000313" key="11">
    <source>
        <dbReference type="Proteomes" id="UP001375240"/>
    </source>
</evidence>
<dbReference type="PANTHER" id="PTHR14401:SF6">
    <property type="entry name" value="CENTROMERE PROTEIN K"/>
    <property type="match status" value="1"/>
</dbReference>
<feature type="compositionally biased region" description="Basic and acidic residues" evidence="9">
    <location>
        <begin position="269"/>
        <end position="280"/>
    </location>
</feature>
<comment type="caution">
    <text evidence="10">The sequence shown here is derived from an EMBL/GenBank/DDBJ whole genome shotgun (WGS) entry which is preliminary data.</text>
</comment>
<evidence type="ECO:0000313" key="10">
    <source>
        <dbReference type="EMBL" id="KAK6355117.1"/>
    </source>
</evidence>
<dbReference type="EMBL" id="JAVHNQ010000002">
    <property type="protein sequence ID" value="KAK6355117.1"/>
    <property type="molecule type" value="Genomic_DNA"/>
</dbReference>
<feature type="coiled-coil region" evidence="8">
    <location>
        <begin position="135"/>
        <end position="221"/>
    </location>
</feature>
<comment type="similarity">
    <text evidence="3">Belongs to the CENP-K/MCM22 family.</text>
</comment>
<evidence type="ECO:0000256" key="4">
    <source>
        <dbReference type="ARBA" id="ARBA00022454"/>
    </source>
</evidence>
<evidence type="ECO:0000256" key="9">
    <source>
        <dbReference type="SAM" id="MobiDB-lite"/>
    </source>
</evidence>
<evidence type="ECO:0000256" key="7">
    <source>
        <dbReference type="ARBA" id="ARBA00023328"/>
    </source>
</evidence>
<dbReference type="PANTHER" id="PTHR14401">
    <property type="entry name" value="CENTROMERE PROTEIN K"/>
    <property type="match status" value="1"/>
</dbReference>
<dbReference type="InterPro" id="IPR020993">
    <property type="entry name" value="Centromere_CenpK"/>
</dbReference>
<keyword evidence="4" id="KW-0158">Chromosome</keyword>
<evidence type="ECO:0000256" key="1">
    <source>
        <dbReference type="ARBA" id="ARBA00004123"/>
    </source>
</evidence>
<proteinExistence type="inferred from homology"/>
<organism evidence="10 11">
    <name type="scientific">Orbilia brochopaga</name>
    <dbReference type="NCBI Taxonomy" id="3140254"/>
    <lineage>
        <taxon>Eukaryota</taxon>
        <taxon>Fungi</taxon>
        <taxon>Dikarya</taxon>
        <taxon>Ascomycota</taxon>
        <taxon>Pezizomycotina</taxon>
        <taxon>Orbiliomycetes</taxon>
        <taxon>Orbiliales</taxon>
        <taxon>Orbiliaceae</taxon>
        <taxon>Orbilia</taxon>
    </lineage>
</organism>
<dbReference type="Proteomes" id="UP001375240">
    <property type="component" value="Unassembled WGS sequence"/>
</dbReference>
<keyword evidence="11" id="KW-1185">Reference proteome</keyword>
<keyword evidence="5 8" id="KW-0175">Coiled coil</keyword>
<keyword evidence="6" id="KW-0539">Nucleus</keyword>
<dbReference type="GO" id="GO:0000070">
    <property type="term" value="P:mitotic sister chromatid segregation"/>
    <property type="evidence" value="ECO:0007669"/>
    <property type="project" value="TreeGrafter"/>
</dbReference>
<comment type="subcellular location">
    <subcellularLocation>
        <location evidence="2">Chromosome</location>
        <location evidence="2">Centromere</location>
    </subcellularLocation>
    <subcellularLocation>
        <location evidence="1">Nucleus</location>
    </subcellularLocation>
</comment>
<keyword evidence="7" id="KW-0137">Centromere</keyword>
<dbReference type="GO" id="GO:0000775">
    <property type="term" value="C:chromosome, centromeric region"/>
    <property type="evidence" value="ECO:0007669"/>
    <property type="project" value="UniProtKB-SubCell"/>
</dbReference>
<dbReference type="GO" id="GO:0005634">
    <property type="term" value="C:nucleus"/>
    <property type="evidence" value="ECO:0007669"/>
    <property type="project" value="UniProtKB-SubCell"/>
</dbReference>
<dbReference type="AlphaFoldDB" id="A0AAV9V5I9"/>
<feature type="region of interest" description="Disordered" evidence="9">
    <location>
        <begin position="260"/>
        <end position="299"/>
    </location>
</feature>
<sequence>MDSDFPFSPAVIARLQDLASTPFIQSAQINNYPRPTETHLDTVAAAEAQHQSSVAQDVKTLDELIRKQQTAIRDLQRQLDTLRTRDDATPQKIEAAKTRALKDGSGRFFAQLPWLPEEESGLNTLLAVRSILRVIEESRKEVTETERRVEEAKRTLRREQNWVATAREIEKELQRRAAELEKLGRVNTSQEARDKRNLAEYEKARKEMAATSARLAKELARFVKERLGAMIAVEEAGGPVVGSELDVGNLRQYLEVDDGTTGRKNKAAKARERGQKRLDELWGGGGEGGEEAEESVDPEKKAGEELLELIETMLNKMLEDNPHAYTKLSRDSAASRFLVRSFVASLHPKDAMKIRLLDFGGKIQE</sequence>
<evidence type="ECO:0000256" key="8">
    <source>
        <dbReference type="SAM" id="Coils"/>
    </source>
</evidence>
<dbReference type="GO" id="GO:0051382">
    <property type="term" value="P:kinetochore assembly"/>
    <property type="evidence" value="ECO:0007669"/>
    <property type="project" value="InterPro"/>
</dbReference>
<accession>A0AAV9V5I9</accession>
<gene>
    <name evidence="10" type="ORF">TWF696_004240</name>
</gene>
<evidence type="ECO:0000256" key="6">
    <source>
        <dbReference type="ARBA" id="ARBA00023242"/>
    </source>
</evidence>
<feature type="coiled-coil region" evidence="8">
    <location>
        <begin position="58"/>
        <end position="85"/>
    </location>
</feature>
<protein>
    <submittedName>
        <fullName evidence="10">Uncharacterized protein</fullName>
    </submittedName>
</protein>
<evidence type="ECO:0000256" key="3">
    <source>
        <dbReference type="ARBA" id="ARBA00005795"/>
    </source>
</evidence>
<reference evidence="10 11" key="1">
    <citation type="submission" date="2019-10" db="EMBL/GenBank/DDBJ databases">
        <authorList>
            <person name="Palmer J.M."/>
        </authorList>
    </citation>
    <scope>NUCLEOTIDE SEQUENCE [LARGE SCALE GENOMIC DNA]</scope>
    <source>
        <strain evidence="10 11">TWF696</strain>
    </source>
</reference>
<name>A0AAV9V5I9_9PEZI</name>